<reference evidence="1 2" key="1">
    <citation type="submission" date="2020-02" db="EMBL/GenBank/DDBJ databases">
        <title>Draft genome sequence of Haematococcus lacustris strain NIES-144.</title>
        <authorList>
            <person name="Morimoto D."/>
            <person name="Nakagawa S."/>
            <person name="Yoshida T."/>
            <person name="Sawayama S."/>
        </authorList>
    </citation>
    <scope>NUCLEOTIDE SEQUENCE [LARGE SCALE GENOMIC DNA]</scope>
    <source>
        <strain evidence="1 2">NIES-144</strain>
    </source>
</reference>
<comment type="caution">
    <text evidence="1">The sequence shown here is derived from an EMBL/GenBank/DDBJ whole genome shotgun (WGS) entry which is preliminary data.</text>
</comment>
<name>A0A6A0AIW2_HAELA</name>
<dbReference type="Proteomes" id="UP000485058">
    <property type="component" value="Unassembled WGS sequence"/>
</dbReference>
<organism evidence="1 2">
    <name type="scientific">Haematococcus lacustris</name>
    <name type="common">Green alga</name>
    <name type="synonym">Haematococcus pluvialis</name>
    <dbReference type="NCBI Taxonomy" id="44745"/>
    <lineage>
        <taxon>Eukaryota</taxon>
        <taxon>Viridiplantae</taxon>
        <taxon>Chlorophyta</taxon>
        <taxon>core chlorophytes</taxon>
        <taxon>Chlorophyceae</taxon>
        <taxon>CS clade</taxon>
        <taxon>Chlamydomonadales</taxon>
        <taxon>Haematococcaceae</taxon>
        <taxon>Haematococcus</taxon>
    </lineage>
</organism>
<sequence>MKPPTGIMGVAEMLATGTKGVQ</sequence>
<protein>
    <submittedName>
        <fullName evidence="1">Uncharacterized protein</fullName>
    </submittedName>
</protein>
<proteinExistence type="predicted"/>
<gene>
    <name evidence="1" type="ORF">HaLaN_32148</name>
</gene>
<dbReference type="AlphaFoldDB" id="A0A6A0AIW2"/>
<keyword evidence="2" id="KW-1185">Reference proteome</keyword>
<accession>A0A6A0AIW2</accession>
<evidence type="ECO:0000313" key="1">
    <source>
        <dbReference type="EMBL" id="GFH32860.1"/>
    </source>
</evidence>
<evidence type="ECO:0000313" key="2">
    <source>
        <dbReference type="Proteomes" id="UP000485058"/>
    </source>
</evidence>
<dbReference type="EMBL" id="BLLF01007256">
    <property type="protein sequence ID" value="GFH32860.1"/>
    <property type="molecule type" value="Genomic_DNA"/>
</dbReference>